<keyword evidence="2" id="KW-0670">Pyruvate</keyword>
<dbReference type="PANTHER" id="PTHR12110:SF21">
    <property type="entry name" value="XYLOSE ISOMERASE-LIKE TIM BARREL DOMAIN-CONTAINING PROTEIN"/>
    <property type="match status" value="1"/>
</dbReference>
<dbReference type="Gene3D" id="3.20.20.150">
    <property type="entry name" value="Divalent-metal-dependent TIM barrel enzymes"/>
    <property type="match status" value="1"/>
</dbReference>
<comment type="caution">
    <text evidence="2">The sequence shown here is derived from an EMBL/GenBank/DDBJ whole genome shotgun (WGS) entry which is preliminary data.</text>
</comment>
<dbReference type="InterPro" id="IPR013022">
    <property type="entry name" value="Xyl_isomerase-like_TIM-brl"/>
</dbReference>
<accession>N7A2H0</accession>
<dbReference type="Proteomes" id="UP000013047">
    <property type="component" value="Unassembled WGS sequence"/>
</dbReference>
<dbReference type="PANTHER" id="PTHR12110">
    <property type="entry name" value="HYDROXYPYRUVATE ISOMERASE"/>
    <property type="match status" value="1"/>
</dbReference>
<dbReference type="InterPro" id="IPR050312">
    <property type="entry name" value="IolE/XylAMocC-like"/>
</dbReference>
<evidence type="ECO:0000313" key="3">
    <source>
        <dbReference type="Proteomes" id="UP000013047"/>
    </source>
</evidence>
<organism evidence="2 3">
    <name type="scientific">Thauera phenylacetica B4P</name>
    <dbReference type="NCBI Taxonomy" id="1234382"/>
    <lineage>
        <taxon>Bacteria</taxon>
        <taxon>Pseudomonadati</taxon>
        <taxon>Pseudomonadota</taxon>
        <taxon>Betaproteobacteria</taxon>
        <taxon>Rhodocyclales</taxon>
        <taxon>Zoogloeaceae</taxon>
        <taxon>Thauera</taxon>
    </lineage>
</organism>
<dbReference type="Pfam" id="PF01261">
    <property type="entry name" value="AP_endonuc_2"/>
    <property type="match status" value="1"/>
</dbReference>
<dbReference type="InterPro" id="IPR036237">
    <property type="entry name" value="Xyl_isomerase-like_sf"/>
</dbReference>
<evidence type="ECO:0000313" key="2">
    <source>
        <dbReference type="EMBL" id="ENO98484.1"/>
    </source>
</evidence>
<name>N7A2H0_9RHOO</name>
<evidence type="ECO:0000259" key="1">
    <source>
        <dbReference type="Pfam" id="PF01261"/>
    </source>
</evidence>
<proteinExistence type="predicted"/>
<dbReference type="SUPFAM" id="SSF51658">
    <property type="entry name" value="Xylose isomerase-like"/>
    <property type="match status" value="1"/>
</dbReference>
<gene>
    <name evidence="2" type="ORF">C667_03548</name>
</gene>
<dbReference type="RefSeq" id="WP_004357044.1">
    <property type="nucleotide sequence ID" value="NZ_AMXF01000011.1"/>
</dbReference>
<feature type="domain" description="Xylose isomerase-like TIM barrel" evidence="1">
    <location>
        <begin position="42"/>
        <end position="267"/>
    </location>
</feature>
<dbReference type="GO" id="GO:0051213">
    <property type="term" value="F:dioxygenase activity"/>
    <property type="evidence" value="ECO:0007669"/>
    <property type="project" value="UniProtKB-KW"/>
</dbReference>
<keyword evidence="2" id="KW-0560">Oxidoreductase</keyword>
<dbReference type="EMBL" id="AMXF01000011">
    <property type="protein sequence ID" value="ENO98484.1"/>
    <property type="molecule type" value="Genomic_DNA"/>
</dbReference>
<dbReference type="OrthoDB" id="9780241at2"/>
<reference evidence="2 3" key="1">
    <citation type="submission" date="2012-09" db="EMBL/GenBank/DDBJ databases">
        <title>Draft Genome Sequences of 6 Strains from Genus Thauera.</title>
        <authorList>
            <person name="Liu B."/>
            <person name="Shapleigh J.P."/>
            <person name="Frostegard A.H."/>
        </authorList>
    </citation>
    <scope>NUCLEOTIDE SEQUENCE [LARGE SCALE GENOMIC DNA]</scope>
    <source>
        <strain evidence="2 3">B4P</strain>
    </source>
</reference>
<protein>
    <submittedName>
        <fullName evidence="2">4-hydroxyphenylpyruvate dioxygenase</fullName>
    </submittedName>
</protein>
<keyword evidence="2" id="KW-0223">Dioxygenase</keyword>
<sequence length="291" mass="31163">MDFDSVALDASSMAGPLEARLHAAVSRGFRRMVFAASDLVGHPQGVEAAVALVRGAGVRVQALRQLSDFEGLEGPLHEYKVTVAKGLLGLCRAIGAPMLLVSASGVPEAAADPVRVARDLAKLATLAVPKGVDIAYQGRPGSAVACDVVSAEERVNAAERANLGLAIDTGHLFVADRGLDALDRCYGDRLFLVGLSDAIALHPQEQTRGERDFVRVFPGDGSHAESLLELIRRLRVIGFHGGFYLNACNDDFAQLPPELVADQARESLLWLIDQLRHIDLPRRRIPAAVRA</sequence>
<keyword evidence="3" id="KW-1185">Reference proteome</keyword>
<dbReference type="AlphaFoldDB" id="N7A2H0"/>